<evidence type="ECO:0000313" key="7">
    <source>
        <dbReference type="EMBL" id="KKN58317.1"/>
    </source>
</evidence>
<dbReference type="InterPro" id="IPR051813">
    <property type="entry name" value="HepT_RNase_toxin"/>
</dbReference>
<evidence type="ECO:0000256" key="2">
    <source>
        <dbReference type="ARBA" id="ARBA00022649"/>
    </source>
</evidence>
<dbReference type="Pfam" id="PF01934">
    <property type="entry name" value="HepT-like"/>
    <property type="match status" value="1"/>
</dbReference>
<sequence length="92" mass="10851">MSKVDFENNEMVVDAVLRNLELIGEASKRLSNEFINKYTRIPWKKIIGLKNIVIHEYSDVDLDIIWDIVTKNIPDTKENIQEIYDEILNEED</sequence>
<keyword evidence="1" id="KW-0597">Phosphoprotein</keyword>
<comment type="caution">
    <text evidence="7">The sequence shown here is derived from an EMBL/GenBank/DDBJ whole genome shotgun (WGS) entry which is preliminary data.</text>
</comment>
<evidence type="ECO:0000256" key="5">
    <source>
        <dbReference type="ARBA" id="ARBA00022801"/>
    </source>
</evidence>
<gene>
    <name evidence="7" type="ORF">LCGC14_0553420</name>
</gene>
<protein>
    <recommendedName>
        <fullName evidence="8">DUF86 domain-containing protein</fullName>
    </recommendedName>
</protein>
<dbReference type="PANTHER" id="PTHR34139">
    <property type="entry name" value="UPF0331 PROTEIN MJ0127"/>
    <property type="match status" value="1"/>
</dbReference>
<proteinExistence type="inferred from homology"/>
<dbReference type="GO" id="GO:0000166">
    <property type="term" value="F:nucleotide binding"/>
    <property type="evidence" value="ECO:0007669"/>
    <property type="project" value="UniProtKB-KW"/>
</dbReference>
<evidence type="ECO:0000256" key="6">
    <source>
        <dbReference type="ARBA" id="ARBA00024207"/>
    </source>
</evidence>
<evidence type="ECO:0000256" key="4">
    <source>
        <dbReference type="ARBA" id="ARBA00022741"/>
    </source>
</evidence>
<comment type="similarity">
    <text evidence="6">Belongs to the HepT RNase toxin family.</text>
</comment>
<dbReference type="GO" id="GO:0004540">
    <property type="term" value="F:RNA nuclease activity"/>
    <property type="evidence" value="ECO:0007669"/>
    <property type="project" value="InterPro"/>
</dbReference>
<name>A0A0F9S7V7_9ZZZZ</name>
<dbReference type="PANTHER" id="PTHR34139:SF1">
    <property type="entry name" value="RNASE MJ1380-RELATED"/>
    <property type="match status" value="1"/>
</dbReference>
<organism evidence="7">
    <name type="scientific">marine sediment metagenome</name>
    <dbReference type="NCBI Taxonomy" id="412755"/>
    <lineage>
        <taxon>unclassified sequences</taxon>
        <taxon>metagenomes</taxon>
        <taxon>ecological metagenomes</taxon>
    </lineage>
</organism>
<keyword evidence="3" id="KW-0540">Nuclease</keyword>
<evidence type="ECO:0000256" key="3">
    <source>
        <dbReference type="ARBA" id="ARBA00022722"/>
    </source>
</evidence>
<accession>A0A0F9S7V7</accession>
<keyword evidence="5" id="KW-0378">Hydrolase</keyword>
<keyword evidence="4" id="KW-0547">Nucleotide-binding</keyword>
<dbReference type="GO" id="GO:0110001">
    <property type="term" value="C:toxin-antitoxin complex"/>
    <property type="evidence" value="ECO:0007669"/>
    <property type="project" value="InterPro"/>
</dbReference>
<dbReference type="GO" id="GO:0016787">
    <property type="term" value="F:hydrolase activity"/>
    <property type="evidence" value="ECO:0007669"/>
    <property type="project" value="UniProtKB-KW"/>
</dbReference>
<evidence type="ECO:0000256" key="1">
    <source>
        <dbReference type="ARBA" id="ARBA00022553"/>
    </source>
</evidence>
<reference evidence="7" key="1">
    <citation type="journal article" date="2015" name="Nature">
        <title>Complex archaea that bridge the gap between prokaryotes and eukaryotes.</title>
        <authorList>
            <person name="Spang A."/>
            <person name="Saw J.H."/>
            <person name="Jorgensen S.L."/>
            <person name="Zaremba-Niedzwiedzka K."/>
            <person name="Martijn J."/>
            <person name="Lind A.E."/>
            <person name="van Eijk R."/>
            <person name="Schleper C."/>
            <person name="Guy L."/>
            <person name="Ettema T.J."/>
        </authorList>
    </citation>
    <scope>NUCLEOTIDE SEQUENCE</scope>
</reference>
<keyword evidence="2" id="KW-1277">Toxin-antitoxin system</keyword>
<dbReference type="AlphaFoldDB" id="A0A0F9S7V7"/>
<evidence type="ECO:0008006" key="8">
    <source>
        <dbReference type="Google" id="ProtNLM"/>
    </source>
</evidence>
<dbReference type="InterPro" id="IPR037038">
    <property type="entry name" value="HepT-like_sf"/>
</dbReference>
<dbReference type="InterPro" id="IPR008201">
    <property type="entry name" value="HepT-like"/>
</dbReference>
<dbReference type="Gene3D" id="1.20.120.580">
    <property type="entry name" value="bsu32300-like"/>
    <property type="match status" value="1"/>
</dbReference>
<dbReference type="EMBL" id="LAZR01000767">
    <property type="protein sequence ID" value="KKN58317.1"/>
    <property type="molecule type" value="Genomic_DNA"/>
</dbReference>